<gene>
    <name evidence="8" type="primary">grxC</name>
    <name evidence="8" type="ORF">JHT90_00990</name>
</gene>
<comment type="similarity">
    <text evidence="1 6">Belongs to the glutaredoxin family.</text>
</comment>
<feature type="domain" description="Glutaredoxin" evidence="7">
    <location>
        <begin position="4"/>
        <end position="63"/>
    </location>
</feature>
<protein>
    <recommendedName>
        <fullName evidence="6">Glutaredoxin</fullName>
    </recommendedName>
</protein>
<accession>A0A974NG43</accession>
<dbReference type="InterPro" id="IPR014025">
    <property type="entry name" value="Glutaredoxin_subgr"/>
</dbReference>
<dbReference type="PROSITE" id="PS51354">
    <property type="entry name" value="GLUTAREDOXIN_2"/>
    <property type="match status" value="1"/>
</dbReference>
<proteinExistence type="inferred from homology"/>
<evidence type="ECO:0000256" key="5">
    <source>
        <dbReference type="ARBA" id="ARBA00023284"/>
    </source>
</evidence>
<keyword evidence="3 6" id="KW-0249">Electron transport</keyword>
<keyword evidence="4" id="KW-1015">Disulfide bond</keyword>
<dbReference type="PANTHER" id="PTHR45694">
    <property type="entry name" value="GLUTAREDOXIN 2"/>
    <property type="match status" value="1"/>
</dbReference>
<keyword evidence="5 6" id="KW-0676">Redox-active center</keyword>
<dbReference type="RefSeq" id="WP_201093021.1">
    <property type="nucleotide sequence ID" value="NZ_CP067393.1"/>
</dbReference>
<dbReference type="GO" id="GO:0045454">
    <property type="term" value="P:cell redox homeostasis"/>
    <property type="evidence" value="ECO:0007669"/>
    <property type="project" value="InterPro"/>
</dbReference>
<comment type="function">
    <text evidence="6">Has a glutathione-disulfide oxidoreductase activity in the presence of NADPH and glutathione reductase. Reduces low molecular weight disulfides and proteins.</text>
</comment>
<dbReference type="FunFam" id="3.40.30.10:FF:000018">
    <property type="entry name" value="Glutaredoxin"/>
    <property type="match status" value="1"/>
</dbReference>
<name>A0A974NG43_9GAMM</name>
<dbReference type="GO" id="GO:0005737">
    <property type="term" value="C:cytoplasm"/>
    <property type="evidence" value="ECO:0007669"/>
    <property type="project" value="TreeGrafter"/>
</dbReference>
<sequence length="85" mass="9376">MAKIIIYTSAWCPYCIKAKQLLTHKGVGFQEITVDGKPAVRAEMREKAGKNSVPQIWINDQHIGGCDDLFALENTGKLDSLLATN</sequence>
<evidence type="ECO:0000256" key="2">
    <source>
        <dbReference type="ARBA" id="ARBA00022448"/>
    </source>
</evidence>
<evidence type="ECO:0000259" key="7">
    <source>
        <dbReference type="Pfam" id="PF00462"/>
    </source>
</evidence>
<dbReference type="Proteomes" id="UP000595278">
    <property type="component" value="Chromosome"/>
</dbReference>
<dbReference type="AlphaFoldDB" id="A0A974NG43"/>
<dbReference type="InterPro" id="IPR036249">
    <property type="entry name" value="Thioredoxin-like_sf"/>
</dbReference>
<dbReference type="EMBL" id="CP067393">
    <property type="protein sequence ID" value="QQP85869.1"/>
    <property type="molecule type" value="Genomic_DNA"/>
</dbReference>
<keyword evidence="2 6" id="KW-0813">Transport</keyword>
<dbReference type="KEGG" id="eaz:JHT90_00990"/>
<dbReference type="InterPro" id="IPR011900">
    <property type="entry name" value="GRX_bact"/>
</dbReference>
<organism evidence="8 9">
    <name type="scientific">Entomomonas asaccharolytica</name>
    <dbReference type="NCBI Taxonomy" id="2785331"/>
    <lineage>
        <taxon>Bacteria</taxon>
        <taxon>Pseudomonadati</taxon>
        <taxon>Pseudomonadota</taxon>
        <taxon>Gammaproteobacteria</taxon>
        <taxon>Pseudomonadales</taxon>
        <taxon>Pseudomonadaceae</taxon>
        <taxon>Entomomonas</taxon>
    </lineage>
</organism>
<evidence type="ECO:0000256" key="3">
    <source>
        <dbReference type="ARBA" id="ARBA00022982"/>
    </source>
</evidence>
<dbReference type="PANTHER" id="PTHR45694:SF18">
    <property type="entry name" value="GLUTAREDOXIN-1-RELATED"/>
    <property type="match status" value="1"/>
</dbReference>
<keyword evidence="9" id="KW-1185">Reference proteome</keyword>
<dbReference type="InterPro" id="IPR011767">
    <property type="entry name" value="GLR_AS"/>
</dbReference>
<evidence type="ECO:0000256" key="1">
    <source>
        <dbReference type="ARBA" id="ARBA00007787"/>
    </source>
</evidence>
<dbReference type="CDD" id="cd03418">
    <property type="entry name" value="GRX_GRXb_1_3_like"/>
    <property type="match status" value="1"/>
</dbReference>
<evidence type="ECO:0000313" key="8">
    <source>
        <dbReference type="EMBL" id="QQP85869.1"/>
    </source>
</evidence>
<evidence type="ECO:0000256" key="6">
    <source>
        <dbReference type="RuleBase" id="RU364065"/>
    </source>
</evidence>
<dbReference type="Pfam" id="PF00462">
    <property type="entry name" value="Glutaredoxin"/>
    <property type="match status" value="1"/>
</dbReference>
<dbReference type="GO" id="GO:0015038">
    <property type="term" value="F:glutathione disulfide oxidoreductase activity"/>
    <property type="evidence" value="ECO:0007669"/>
    <property type="project" value="UniProtKB-UniRule"/>
</dbReference>
<reference evidence="8 9" key="1">
    <citation type="submission" date="2021-01" db="EMBL/GenBank/DDBJ databases">
        <title>Entomomonas sp. F2A isolated from a house cricket (Acheta domesticus).</title>
        <authorList>
            <person name="Spergser J."/>
            <person name="Busse H.-J."/>
        </authorList>
    </citation>
    <scope>NUCLEOTIDE SEQUENCE [LARGE SCALE GENOMIC DNA]</scope>
    <source>
        <strain evidence="8 9">F2A</strain>
    </source>
</reference>
<dbReference type="NCBIfam" id="TIGR02181">
    <property type="entry name" value="GRX_bact"/>
    <property type="match status" value="1"/>
</dbReference>
<dbReference type="PROSITE" id="PS00195">
    <property type="entry name" value="GLUTAREDOXIN_1"/>
    <property type="match status" value="1"/>
</dbReference>
<dbReference type="GO" id="GO:0034599">
    <property type="term" value="P:cellular response to oxidative stress"/>
    <property type="evidence" value="ECO:0007669"/>
    <property type="project" value="TreeGrafter"/>
</dbReference>
<dbReference type="Gene3D" id="3.40.30.10">
    <property type="entry name" value="Glutaredoxin"/>
    <property type="match status" value="1"/>
</dbReference>
<dbReference type="SUPFAM" id="SSF52833">
    <property type="entry name" value="Thioredoxin-like"/>
    <property type="match status" value="1"/>
</dbReference>
<keyword evidence="6" id="KW-0963">Cytoplasm</keyword>
<dbReference type="InterPro" id="IPR002109">
    <property type="entry name" value="Glutaredoxin"/>
</dbReference>
<dbReference type="PRINTS" id="PR00160">
    <property type="entry name" value="GLUTAREDOXIN"/>
</dbReference>
<evidence type="ECO:0000256" key="4">
    <source>
        <dbReference type="ARBA" id="ARBA00023157"/>
    </source>
</evidence>
<evidence type="ECO:0000313" key="9">
    <source>
        <dbReference type="Proteomes" id="UP000595278"/>
    </source>
</evidence>